<protein>
    <recommendedName>
        <fullName evidence="4">DUF669 domain-containing protein</fullName>
    </recommendedName>
</protein>
<proteinExistence type="predicted"/>
<name>A0ABQ1FW87_9BACL</name>
<evidence type="ECO:0008006" key="4">
    <source>
        <dbReference type="Google" id="ProtNLM"/>
    </source>
</evidence>
<dbReference type="EMBL" id="BMEX01000001">
    <property type="protein sequence ID" value="GGA31851.1"/>
    <property type="molecule type" value="Genomic_DNA"/>
</dbReference>
<feature type="compositionally biased region" description="Polar residues" evidence="1">
    <location>
        <begin position="136"/>
        <end position="149"/>
    </location>
</feature>
<reference evidence="3" key="1">
    <citation type="journal article" date="2019" name="Int. J. Syst. Evol. Microbiol.">
        <title>The Global Catalogue of Microorganisms (GCM) 10K type strain sequencing project: providing services to taxonomists for standard genome sequencing and annotation.</title>
        <authorList>
            <consortium name="The Broad Institute Genomics Platform"/>
            <consortium name="The Broad Institute Genome Sequencing Center for Infectious Disease"/>
            <person name="Wu L."/>
            <person name="Ma J."/>
        </authorList>
    </citation>
    <scope>NUCLEOTIDE SEQUENCE [LARGE SCALE GENOMIC DNA]</scope>
    <source>
        <strain evidence="3">CGMCC 1.12404</strain>
    </source>
</reference>
<evidence type="ECO:0000313" key="3">
    <source>
        <dbReference type="Proteomes" id="UP000617979"/>
    </source>
</evidence>
<sequence>MSWANILKQYEQEFKEAEVNSYTELPDGKYTVKVETARLKESKNQGIPMLAWEFVVVDGEYEGRHEWKYSLIMPERMQWLKQDLFSAGLELEELHRLEEELPSLLDRLLEIKIETKMSKNGKEYRNVYIQKVVDRTPSQKPENPFSPNNPFADDGKPINISDDDLPF</sequence>
<evidence type="ECO:0000256" key="1">
    <source>
        <dbReference type="SAM" id="MobiDB-lite"/>
    </source>
</evidence>
<feature type="region of interest" description="Disordered" evidence="1">
    <location>
        <begin position="133"/>
        <end position="167"/>
    </location>
</feature>
<keyword evidence="3" id="KW-1185">Reference proteome</keyword>
<comment type="caution">
    <text evidence="2">The sequence shown here is derived from an EMBL/GenBank/DDBJ whole genome shotgun (WGS) entry which is preliminary data.</text>
</comment>
<dbReference type="InterPro" id="IPR007731">
    <property type="entry name" value="DUF669"/>
</dbReference>
<dbReference type="RefSeq" id="WP_188428612.1">
    <property type="nucleotide sequence ID" value="NZ_BMEX01000001.1"/>
</dbReference>
<organism evidence="2 3">
    <name type="scientific">Kroppenstedtia guangzhouensis</name>
    <dbReference type="NCBI Taxonomy" id="1274356"/>
    <lineage>
        <taxon>Bacteria</taxon>
        <taxon>Bacillati</taxon>
        <taxon>Bacillota</taxon>
        <taxon>Bacilli</taxon>
        <taxon>Bacillales</taxon>
        <taxon>Thermoactinomycetaceae</taxon>
        <taxon>Kroppenstedtia</taxon>
    </lineage>
</organism>
<accession>A0ABQ1FW87</accession>
<gene>
    <name evidence="2" type="ORF">GCM10007416_00460</name>
</gene>
<evidence type="ECO:0000313" key="2">
    <source>
        <dbReference type="EMBL" id="GGA31851.1"/>
    </source>
</evidence>
<dbReference type="Proteomes" id="UP000617979">
    <property type="component" value="Unassembled WGS sequence"/>
</dbReference>
<dbReference type="Pfam" id="PF05037">
    <property type="entry name" value="DUF669"/>
    <property type="match status" value="1"/>
</dbReference>